<protein>
    <recommendedName>
        <fullName evidence="6">TVP38/TMEM64 family membrane protein</fullName>
    </recommendedName>
</protein>
<reference evidence="8" key="1">
    <citation type="journal article" date="2014" name="Int. J. Syst. Evol. Microbiol.">
        <title>Complete genome sequence of Corynebacterium casei LMG S-19264T (=DSM 44701T), isolated from a smear-ripened cheese.</title>
        <authorList>
            <consortium name="US DOE Joint Genome Institute (JGI-PGF)"/>
            <person name="Walter F."/>
            <person name="Albersmeier A."/>
            <person name="Kalinowski J."/>
            <person name="Ruckert C."/>
        </authorList>
    </citation>
    <scope>NUCLEOTIDE SEQUENCE</scope>
    <source>
        <strain evidence="8">JCM 14719</strain>
    </source>
</reference>
<dbReference type="Pfam" id="PF09335">
    <property type="entry name" value="VTT_dom"/>
    <property type="match status" value="1"/>
</dbReference>
<sequence length="202" mass="22520">MDLWWNVDALAATLRDYGMWAALVSILLNVLVSVLGVVPSVFLSGANAVVFGPVVGFFVSLAGEVLGTALAFWLYRLGVRKGLRWKEDRFRWQRALNRLPRHRQALVLLFARLTPMMPSGVVTFAAAVSGVRFVDFLVTSAVGKAPSLILETMIGHDLVYFRENKGRLAITLVLLLLMAALFWRPRKDACEHKQVRKPSTPD</sequence>
<evidence type="ECO:0000256" key="1">
    <source>
        <dbReference type="ARBA" id="ARBA00004651"/>
    </source>
</evidence>
<dbReference type="PANTHER" id="PTHR12677">
    <property type="entry name" value="GOLGI APPARATUS MEMBRANE PROTEIN TVP38-RELATED"/>
    <property type="match status" value="1"/>
</dbReference>
<keyword evidence="4 6" id="KW-1133">Transmembrane helix</keyword>
<dbReference type="EMBL" id="BMOF01000008">
    <property type="protein sequence ID" value="GGJ95370.1"/>
    <property type="molecule type" value="Genomic_DNA"/>
</dbReference>
<dbReference type="RefSeq" id="WP_054669285.1">
    <property type="nucleotide sequence ID" value="NZ_BMOF01000008.1"/>
</dbReference>
<evidence type="ECO:0000259" key="7">
    <source>
        <dbReference type="Pfam" id="PF09335"/>
    </source>
</evidence>
<dbReference type="InterPro" id="IPR015414">
    <property type="entry name" value="TMEM64"/>
</dbReference>
<keyword evidence="9" id="KW-1185">Reference proteome</keyword>
<comment type="caution">
    <text evidence="6">Lacks conserved residue(s) required for the propagation of feature annotation.</text>
</comment>
<dbReference type="AlphaFoldDB" id="A0A8J3BBV9"/>
<organism evidence="8 9">
    <name type="scientific">Calditerricola satsumensis</name>
    <dbReference type="NCBI Taxonomy" id="373054"/>
    <lineage>
        <taxon>Bacteria</taxon>
        <taxon>Bacillati</taxon>
        <taxon>Bacillota</taxon>
        <taxon>Bacilli</taxon>
        <taxon>Bacillales</taxon>
        <taxon>Bacillaceae</taxon>
        <taxon>Calditerricola</taxon>
    </lineage>
</organism>
<gene>
    <name evidence="8" type="ORF">GCM10007043_06520</name>
</gene>
<evidence type="ECO:0000256" key="2">
    <source>
        <dbReference type="ARBA" id="ARBA00022475"/>
    </source>
</evidence>
<reference evidence="8" key="2">
    <citation type="submission" date="2020-09" db="EMBL/GenBank/DDBJ databases">
        <authorList>
            <person name="Sun Q."/>
            <person name="Ohkuma M."/>
        </authorList>
    </citation>
    <scope>NUCLEOTIDE SEQUENCE</scope>
    <source>
        <strain evidence="8">JCM 14719</strain>
    </source>
</reference>
<keyword evidence="3 6" id="KW-0812">Transmembrane</keyword>
<keyword evidence="2 6" id="KW-1003">Cell membrane</keyword>
<dbReference type="GO" id="GO:0005886">
    <property type="term" value="C:plasma membrane"/>
    <property type="evidence" value="ECO:0007669"/>
    <property type="project" value="UniProtKB-SubCell"/>
</dbReference>
<dbReference type="Proteomes" id="UP000637720">
    <property type="component" value="Unassembled WGS sequence"/>
</dbReference>
<evidence type="ECO:0000256" key="5">
    <source>
        <dbReference type="ARBA" id="ARBA00023136"/>
    </source>
</evidence>
<feature type="transmembrane region" description="Helical" evidence="6">
    <location>
        <begin position="54"/>
        <end position="75"/>
    </location>
</feature>
<comment type="similarity">
    <text evidence="6">Belongs to the TVP38/TMEM64 family.</text>
</comment>
<evidence type="ECO:0000256" key="6">
    <source>
        <dbReference type="RuleBase" id="RU366058"/>
    </source>
</evidence>
<evidence type="ECO:0000313" key="8">
    <source>
        <dbReference type="EMBL" id="GGJ95370.1"/>
    </source>
</evidence>
<dbReference type="PANTHER" id="PTHR12677:SF59">
    <property type="entry name" value="GOLGI APPARATUS MEMBRANE PROTEIN TVP38-RELATED"/>
    <property type="match status" value="1"/>
</dbReference>
<name>A0A8J3BBV9_9BACI</name>
<comment type="caution">
    <text evidence="8">The sequence shown here is derived from an EMBL/GenBank/DDBJ whole genome shotgun (WGS) entry which is preliminary data.</text>
</comment>
<accession>A0A8J3BBV9</accession>
<dbReference type="InterPro" id="IPR032816">
    <property type="entry name" value="VTT_dom"/>
</dbReference>
<feature type="domain" description="VTT" evidence="7">
    <location>
        <begin position="38"/>
        <end position="156"/>
    </location>
</feature>
<feature type="transmembrane region" description="Helical" evidence="6">
    <location>
        <begin position="106"/>
        <end position="128"/>
    </location>
</feature>
<feature type="transmembrane region" description="Helical" evidence="6">
    <location>
        <begin position="20"/>
        <end position="42"/>
    </location>
</feature>
<keyword evidence="5 6" id="KW-0472">Membrane</keyword>
<feature type="transmembrane region" description="Helical" evidence="6">
    <location>
        <begin position="166"/>
        <end position="183"/>
    </location>
</feature>
<evidence type="ECO:0000256" key="4">
    <source>
        <dbReference type="ARBA" id="ARBA00022989"/>
    </source>
</evidence>
<comment type="subcellular location">
    <subcellularLocation>
        <location evidence="1 6">Cell membrane</location>
        <topology evidence="1 6">Multi-pass membrane protein</topology>
    </subcellularLocation>
</comment>
<evidence type="ECO:0000313" key="9">
    <source>
        <dbReference type="Proteomes" id="UP000637720"/>
    </source>
</evidence>
<evidence type="ECO:0000256" key="3">
    <source>
        <dbReference type="ARBA" id="ARBA00022692"/>
    </source>
</evidence>
<proteinExistence type="inferred from homology"/>